<sequence>MRHRKGNKKLGKPADQRVAMLKSIVRSLFIYGKIEVTLLRAKAARKMADKLITEVKKNTLFARRKVESVLAEKALVTKIFKTFPERFEGRSGGFTRMVKTRIRKGDAASMAMLELL</sequence>
<accession>A0A1F4TM33</accession>
<evidence type="ECO:0000313" key="8">
    <source>
        <dbReference type="Proteomes" id="UP000177309"/>
    </source>
</evidence>
<reference evidence="7 8" key="1">
    <citation type="journal article" date="2016" name="Nat. Commun.">
        <title>Thousands of microbial genomes shed light on interconnected biogeochemical processes in an aquifer system.</title>
        <authorList>
            <person name="Anantharaman K."/>
            <person name="Brown C.T."/>
            <person name="Hug L.A."/>
            <person name="Sharon I."/>
            <person name="Castelle C.J."/>
            <person name="Probst A.J."/>
            <person name="Thomas B.C."/>
            <person name="Singh A."/>
            <person name="Wilkins M.J."/>
            <person name="Karaoz U."/>
            <person name="Brodie E.L."/>
            <person name="Williams K.H."/>
            <person name="Hubbard S.S."/>
            <person name="Banfield J.F."/>
        </authorList>
    </citation>
    <scope>NUCLEOTIDE SEQUENCE [LARGE SCALE GENOMIC DNA]</scope>
</reference>
<evidence type="ECO:0000256" key="2">
    <source>
        <dbReference type="ARBA" id="ARBA00022980"/>
    </source>
</evidence>
<keyword evidence="3 5" id="KW-0687">Ribonucleoprotein</keyword>
<evidence type="ECO:0000256" key="5">
    <source>
        <dbReference type="RuleBase" id="RU000660"/>
    </source>
</evidence>
<dbReference type="GO" id="GO:0022625">
    <property type="term" value="C:cytosolic large ribosomal subunit"/>
    <property type="evidence" value="ECO:0007669"/>
    <property type="project" value="TreeGrafter"/>
</dbReference>
<keyword evidence="2 5" id="KW-0689">Ribosomal protein</keyword>
<organism evidence="7 8">
    <name type="scientific">candidate division WOR-1 bacterium RIFOXYC2_FULL_41_25</name>
    <dbReference type="NCBI Taxonomy" id="1802586"/>
    <lineage>
        <taxon>Bacteria</taxon>
        <taxon>Bacillati</taxon>
        <taxon>Saganbacteria</taxon>
    </lineage>
</organism>
<comment type="caution">
    <text evidence="7">The sequence shown here is derived from an EMBL/GenBank/DDBJ whole genome shotgun (WGS) entry which is preliminary data.</text>
</comment>
<comment type="similarity">
    <text evidence="1 5">Belongs to the bacterial ribosomal protein bL17 family.</text>
</comment>
<evidence type="ECO:0000256" key="6">
    <source>
        <dbReference type="RuleBase" id="RU000661"/>
    </source>
</evidence>
<evidence type="ECO:0000256" key="1">
    <source>
        <dbReference type="ARBA" id="ARBA00008777"/>
    </source>
</evidence>
<dbReference type="Pfam" id="PF01196">
    <property type="entry name" value="Ribosomal_L17"/>
    <property type="match status" value="1"/>
</dbReference>
<dbReference type="PANTHER" id="PTHR14413">
    <property type="entry name" value="RIBOSOMAL PROTEIN L17"/>
    <property type="match status" value="1"/>
</dbReference>
<dbReference type="NCBIfam" id="TIGR00059">
    <property type="entry name" value="L17"/>
    <property type="match status" value="1"/>
</dbReference>
<dbReference type="GO" id="GO:0003735">
    <property type="term" value="F:structural constituent of ribosome"/>
    <property type="evidence" value="ECO:0007669"/>
    <property type="project" value="InterPro"/>
</dbReference>
<proteinExistence type="inferred from homology"/>
<dbReference type="PANTHER" id="PTHR14413:SF16">
    <property type="entry name" value="LARGE RIBOSOMAL SUBUNIT PROTEIN BL17M"/>
    <property type="match status" value="1"/>
</dbReference>
<dbReference type="InterPro" id="IPR036373">
    <property type="entry name" value="Ribosomal_bL17_sf"/>
</dbReference>
<dbReference type="InterPro" id="IPR000456">
    <property type="entry name" value="Ribosomal_bL17"/>
</dbReference>
<dbReference type="Gene3D" id="3.90.1030.10">
    <property type="entry name" value="Ribosomal protein L17"/>
    <property type="match status" value="1"/>
</dbReference>
<dbReference type="GO" id="GO:0006412">
    <property type="term" value="P:translation"/>
    <property type="evidence" value="ECO:0007669"/>
    <property type="project" value="InterPro"/>
</dbReference>
<dbReference type="EMBL" id="MEUI01000028">
    <property type="protein sequence ID" value="OGC33754.1"/>
    <property type="molecule type" value="Genomic_DNA"/>
</dbReference>
<evidence type="ECO:0000313" key="7">
    <source>
        <dbReference type="EMBL" id="OGC33754.1"/>
    </source>
</evidence>
<dbReference type="AlphaFoldDB" id="A0A1F4TM33"/>
<dbReference type="Proteomes" id="UP000177309">
    <property type="component" value="Unassembled WGS sequence"/>
</dbReference>
<name>A0A1F4TM33_UNCSA</name>
<evidence type="ECO:0000256" key="3">
    <source>
        <dbReference type="ARBA" id="ARBA00023274"/>
    </source>
</evidence>
<evidence type="ECO:0000256" key="4">
    <source>
        <dbReference type="ARBA" id="ARBA00035494"/>
    </source>
</evidence>
<dbReference type="SUPFAM" id="SSF64263">
    <property type="entry name" value="Prokaryotic ribosomal protein L17"/>
    <property type="match status" value="1"/>
</dbReference>
<gene>
    <name evidence="7" type="ORF">A2462_00560</name>
</gene>
<protein>
    <recommendedName>
        <fullName evidence="4 6">50S ribosomal protein L17</fullName>
    </recommendedName>
</protein>